<feature type="region of interest" description="Disordered" evidence="1">
    <location>
        <begin position="1"/>
        <end position="29"/>
    </location>
</feature>
<evidence type="ECO:0000313" key="2">
    <source>
        <dbReference type="EMBL" id="QHS91188.1"/>
    </source>
</evidence>
<dbReference type="AlphaFoldDB" id="A0A6C0BIF7"/>
<name>A0A6C0BIF7_9ZZZZ</name>
<dbReference type="EMBL" id="MN739156">
    <property type="protein sequence ID" value="QHS91188.1"/>
    <property type="molecule type" value="Genomic_DNA"/>
</dbReference>
<protein>
    <submittedName>
        <fullName evidence="2">Uncharacterized protein</fullName>
    </submittedName>
</protein>
<proteinExistence type="predicted"/>
<organism evidence="2">
    <name type="scientific">viral metagenome</name>
    <dbReference type="NCBI Taxonomy" id="1070528"/>
    <lineage>
        <taxon>unclassified sequences</taxon>
        <taxon>metagenomes</taxon>
        <taxon>organismal metagenomes</taxon>
    </lineage>
</organism>
<evidence type="ECO:0000256" key="1">
    <source>
        <dbReference type="SAM" id="MobiDB-lite"/>
    </source>
</evidence>
<reference evidence="2" key="1">
    <citation type="journal article" date="2020" name="Nature">
        <title>Giant virus diversity and host interactions through global metagenomics.</title>
        <authorList>
            <person name="Schulz F."/>
            <person name="Roux S."/>
            <person name="Paez-Espino D."/>
            <person name="Jungbluth S."/>
            <person name="Walsh D.A."/>
            <person name="Denef V.J."/>
            <person name="McMahon K.D."/>
            <person name="Konstantinidis K.T."/>
            <person name="Eloe-Fadrosh E.A."/>
            <person name="Kyrpides N.C."/>
            <person name="Woyke T."/>
        </authorList>
    </citation>
    <scope>NUCLEOTIDE SEQUENCE</scope>
    <source>
        <strain evidence="2">GVMAG-M-3300013004-44</strain>
    </source>
</reference>
<accession>A0A6C0BIF7</accession>
<sequence>MAELANVKKEKPLEEKPNDAQKKPLEGKPHIEKEQPLDIVINVGGIQYTLNREKQGINYLFRSYNDFETTFKNVADRSKVPFEKIQQLFIKYMRVEPFREQDFGAIPANDKIVLKKILENYLKYLKYSSEMSSKAVVNSMFDRTYHNIQKIIEAIGGKPQDFSKMSVTCTQSKKKLIELDDELKKQMILEFTWLLQNPRKITSEDECKWADMVAELADIKIRSMMDQLPQEPKEEDEKEDEKIKKGGAMNSRIKALLTVLHVAQMSKKPFTQTGGGSATDDFYDVLSKELSLALLPLFDYIKSIYQPVYGMLESCMIRSHVKKRKILEPLLVLLHISNYFVGSRKDSYGIYRIRNTNKLLTPFITSQLQCTATRMKKMSSVKRKKCLETIQQLSPIRISSLPKRNTIPSMKKASPLPTVQYITLDGNLTIPPFERFYRKGSEAEKESTFQAITDFFTKDDIYMVYAPSDEIPMNLYEIDYSTVDTKDTHIPIVTHDSYFTSHPHDLQQFVPLIENAIYTNAELVLSIFIALKEKRSK</sequence>